<evidence type="ECO:0000256" key="12">
    <source>
        <dbReference type="PROSITE-ProRule" id="PRU00110"/>
    </source>
</evidence>
<evidence type="ECO:0000313" key="18">
    <source>
        <dbReference type="EMBL" id="SIQ89447.1"/>
    </source>
</evidence>
<evidence type="ECO:0000313" key="19">
    <source>
        <dbReference type="Proteomes" id="UP000241788"/>
    </source>
</evidence>
<evidence type="ECO:0000256" key="13">
    <source>
        <dbReference type="PROSITE-ProRule" id="PRU00169"/>
    </source>
</evidence>
<comment type="catalytic activity">
    <reaction evidence="1">
        <text>ATP + protein L-histidine = ADP + protein N-phospho-L-histidine.</text>
        <dbReference type="EC" id="2.7.13.3"/>
    </reaction>
</comment>
<feature type="domain" description="HPt" evidence="17">
    <location>
        <begin position="603"/>
        <end position="696"/>
    </location>
</feature>
<keyword evidence="18" id="KW-0808">Transferase</keyword>
<feature type="transmembrane region" description="Helical" evidence="14">
    <location>
        <begin position="126"/>
        <end position="147"/>
    </location>
</feature>
<dbReference type="RefSeq" id="WP_083688475.1">
    <property type="nucleotide sequence ID" value="NZ_FTLW01000004.1"/>
</dbReference>
<feature type="domain" description="Histidine kinase" evidence="15">
    <location>
        <begin position="196"/>
        <end position="417"/>
    </location>
</feature>
<evidence type="ECO:0000256" key="11">
    <source>
        <dbReference type="ARBA" id="ARBA00023136"/>
    </source>
</evidence>
<dbReference type="CDD" id="cd16922">
    <property type="entry name" value="HATPase_EvgS-ArcB-TorS-like"/>
    <property type="match status" value="1"/>
</dbReference>
<dbReference type="SUPFAM" id="SSF47384">
    <property type="entry name" value="Homodimeric domain of signal transducing histidine kinase"/>
    <property type="match status" value="1"/>
</dbReference>
<dbReference type="InterPro" id="IPR003661">
    <property type="entry name" value="HisK_dim/P_dom"/>
</dbReference>
<organism evidence="18 19">
    <name type="scientific">Solilutibacter tolerans</name>
    <dbReference type="NCBI Taxonomy" id="1604334"/>
    <lineage>
        <taxon>Bacteria</taxon>
        <taxon>Pseudomonadati</taxon>
        <taxon>Pseudomonadota</taxon>
        <taxon>Gammaproteobacteria</taxon>
        <taxon>Lysobacterales</taxon>
        <taxon>Lysobacteraceae</taxon>
        <taxon>Solilutibacter</taxon>
    </lineage>
</organism>
<evidence type="ECO:0000256" key="1">
    <source>
        <dbReference type="ARBA" id="ARBA00000085"/>
    </source>
</evidence>
<dbReference type="InterPro" id="IPR036097">
    <property type="entry name" value="HisK_dim/P_sf"/>
</dbReference>
<evidence type="ECO:0000256" key="4">
    <source>
        <dbReference type="ARBA" id="ARBA00022475"/>
    </source>
</evidence>
<evidence type="ECO:0000256" key="14">
    <source>
        <dbReference type="SAM" id="Phobius"/>
    </source>
</evidence>
<keyword evidence="19" id="KW-1185">Reference proteome</keyword>
<dbReference type="Gene3D" id="3.40.50.2300">
    <property type="match status" value="1"/>
</dbReference>
<proteinExistence type="predicted"/>
<feature type="domain" description="Response regulatory" evidence="16">
    <location>
        <begin position="451"/>
        <end position="569"/>
    </location>
</feature>
<dbReference type="OrthoDB" id="9797243at2"/>
<keyword evidence="6 14" id="KW-0812">Transmembrane</keyword>
<dbReference type="GO" id="GO:0005524">
    <property type="term" value="F:ATP binding"/>
    <property type="evidence" value="ECO:0007669"/>
    <property type="project" value="UniProtKB-KW"/>
</dbReference>
<dbReference type="FunFam" id="3.30.565.10:FF:000010">
    <property type="entry name" value="Sensor histidine kinase RcsC"/>
    <property type="match status" value="1"/>
</dbReference>
<dbReference type="InterPro" id="IPR004358">
    <property type="entry name" value="Sig_transdc_His_kin-like_C"/>
</dbReference>
<dbReference type="SMART" id="SM00073">
    <property type="entry name" value="HPT"/>
    <property type="match status" value="1"/>
</dbReference>
<keyword evidence="11 14" id="KW-0472">Membrane</keyword>
<comment type="subcellular location">
    <subcellularLocation>
        <location evidence="2">Cell membrane</location>
        <topology evidence="2">Multi-pass membrane protein</topology>
    </subcellularLocation>
</comment>
<evidence type="ECO:0000256" key="8">
    <source>
        <dbReference type="ARBA" id="ARBA00022840"/>
    </source>
</evidence>
<keyword evidence="4" id="KW-1003">Cell membrane</keyword>
<dbReference type="InterPro" id="IPR003594">
    <property type="entry name" value="HATPase_dom"/>
</dbReference>
<keyword evidence="5 13" id="KW-0597">Phosphoprotein</keyword>
<dbReference type="PROSITE" id="PS50109">
    <property type="entry name" value="HIS_KIN"/>
    <property type="match status" value="1"/>
</dbReference>
<dbReference type="PANTHER" id="PTHR45339">
    <property type="entry name" value="HYBRID SIGNAL TRANSDUCTION HISTIDINE KINASE J"/>
    <property type="match status" value="1"/>
</dbReference>
<dbReference type="PROSITE" id="PS50110">
    <property type="entry name" value="RESPONSE_REGULATORY"/>
    <property type="match status" value="1"/>
</dbReference>
<dbReference type="CDD" id="cd00082">
    <property type="entry name" value="HisKA"/>
    <property type="match status" value="1"/>
</dbReference>
<evidence type="ECO:0000256" key="2">
    <source>
        <dbReference type="ARBA" id="ARBA00004651"/>
    </source>
</evidence>
<evidence type="ECO:0000259" key="16">
    <source>
        <dbReference type="PROSITE" id="PS50110"/>
    </source>
</evidence>
<dbReference type="Gene3D" id="1.20.120.160">
    <property type="entry name" value="HPT domain"/>
    <property type="match status" value="1"/>
</dbReference>
<dbReference type="Pfam" id="PF02518">
    <property type="entry name" value="HATPase_c"/>
    <property type="match status" value="1"/>
</dbReference>
<dbReference type="Gene3D" id="3.30.565.10">
    <property type="entry name" value="Histidine kinase-like ATPase, C-terminal domain"/>
    <property type="match status" value="1"/>
</dbReference>
<feature type="transmembrane region" description="Helical" evidence="14">
    <location>
        <begin position="153"/>
        <end position="173"/>
    </location>
</feature>
<dbReference type="SMART" id="SM00388">
    <property type="entry name" value="HisKA"/>
    <property type="match status" value="1"/>
</dbReference>
<dbReference type="PROSITE" id="PS50894">
    <property type="entry name" value="HPT"/>
    <property type="match status" value="1"/>
</dbReference>
<dbReference type="InterPro" id="IPR005467">
    <property type="entry name" value="His_kinase_dom"/>
</dbReference>
<keyword evidence="7" id="KW-0547">Nucleotide-binding</keyword>
<dbReference type="Pfam" id="PF01627">
    <property type="entry name" value="Hpt"/>
    <property type="match status" value="1"/>
</dbReference>
<dbReference type="SMART" id="SM00448">
    <property type="entry name" value="REC"/>
    <property type="match status" value="1"/>
</dbReference>
<reference evidence="19" key="1">
    <citation type="submission" date="2017-01" db="EMBL/GenBank/DDBJ databases">
        <authorList>
            <person name="Varghese N."/>
            <person name="Submissions S."/>
        </authorList>
    </citation>
    <scope>NUCLEOTIDE SEQUENCE [LARGE SCALE GENOMIC DNA]</scope>
    <source>
        <strain evidence="19">UM1</strain>
    </source>
</reference>
<dbReference type="EMBL" id="FTLW01000004">
    <property type="protein sequence ID" value="SIQ89447.1"/>
    <property type="molecule type" value="Genomic_DNA"/>
</dbReference>
<dbReference type="GO" id="GO:0005886">
    <property type="term" value="C:plasma membrane"/>
    <property type="evidence" value="ECO:0007669"/>
    <property type="project" value="UniProtKB-SubCell"/>
</dbReference>
<keyword evidence="8" id="KW-0067">ATP-binding</keyword>
<dbReference type="InterPro" id="IPR036890">
    <property type="entry name" value="HATPase_C_sf"/>
</dbReference>
<evidence type="ECO:0000256" key="10">
    <source>
        <dbReference type="ARBA" id="ARBA00023012"/>
    </source>
</evidence>
<dbReference type="SUPFAM" id="SSF47226">
    <property type="entry name" value="Histidine-containing phosphotransfer domain, HPT domain"/>
    <property type="match status" value="1"/>
</dbReference>
<feature type="transmembrane region" description="Helical" evidence="14">
    <location>
        <begin position="22"/>
        <end position="40"/>
    </location>
</feature>
<dbReference type="PANTHER" id="PTHR45339:SF1">
    <property type="entry name" value="HYBRID SIGNAL TRANSDUCTION HISTIDINE KINASE J"/>
    <property type="match status" value="1"/>
</dbReference>
<dbReference type="SUPFAM" id="SSF55874">
    <property type="entry name" value="ATPase domain of HSP90 chaperone/DNA topoisomerase II/histidine kinase"/>
    <property type="match status" value="1"/>
</dbReference>
<dbReference type="InterPro" id="IPR008207">
    <property type="entry name" value="Sig_transdc_His_kin_Hpt_dom"/>
</dbReference>
<evidence type="ECO:0000256" key="7">
    <source>
        <dbReference type="ARBA" id="ARBA00022741"/>
    </source>
</evidence>
<dbReference type="Pfam" id="PF00512">
    <property type="entry name" value="HisKA"/>
    <property type="match status" value="1"/>
</dbReference>
<dbReference type="GO" id="GO:0000155">
    <property type="term" value="F:phosphorelay sensor kinase activity"/>
    <property type="evidence" value="ECO:0007669"/>
    <property type="project" value="InterPro"/>
</dbReference>
<keyword evidence="18" id="KW-0418">Kinase</keyword>
<dbReference type="SMART" id="SM00387">
    <property type="entry name" value="HATPase_c"/>
    <property type="match status" value="1"/>
</dbReference>
<protein>
    <recommendedName>
        <fullName evidence="3">histidine kinase</fullName>
        <ecNumber evidence="3">2.7.13.3</ecNumber>
    </recommendedName>
</protein>
<accession>A0A1N6WGZ7</accession>
<dbReference type="STRING" id="1604334.SAMN05421546_2058"/>
<evidence type="ECO:0000256" key="9">
    <source>
        <dbReference type="ARBA" id="ARBA00022989"/>
    </source>
</evidence>
<dbReference type="AlphaFoldDB" id="A0A1N6WGZ7"/>
<dbReference type="InterPro" id="IPR011006">
    <property type="entry name" value="CheY-like_superfamily"/>
</dbReference>
<dbReference type="InterPro" id="IPR036641">
    <property type="entry name" value="HPT_dom_sf"/>
</dbReference>
<evidence type="ECO:0000259" key="17">
    <source>
        <dbReference type="PROSITE" id="PS50894"/>
    </source>
</evidence>
<keyword evidence="10" id="KW-0902">Two-component regulatory system</keyword>
<evidence type="ECO:0000256" key="6">
    <source>
        <dbReference type="ARBA" id="ARBA00022692"/>
    </source>
</evidence>
<dbReference type="InterPro" id="IPR001789">
    <property type="entry name" value="Sig_transdc_resp-reg_receiver"/>
</dbReference>
<gene>
    <name evidence="18" type="ORF">SAMN05421546_2058</name>
</gene>
<evidence type="ECO:0000256" key="5">
    <source>
        <dbReference type="ARBA" id="ARBA00022553"/>
    </source>
</evidence>
<feature type="modified residue" description="4-aspartylphosphate" evidence="13">
    <location>
        <position position="500"/>
    </location>
</feature>
<dbReference type="EC" id="2.7.13.3" evidence="3"/>
<dbReference type="CDD" id="cd00088">
    <property type="entry name" value="HPT"/>
    <property type="match status" value="1"/>
</dbReference>
<feature type="modified residue" description="Phosphohistidine" evidence="12">
    <location>
        <position position="642"/>
    </location>
</feature>
<dbReference type="PRINTS" id="PR00344">
    <property type="entry name" value="BCTRLSENSOR"/>
</dbReference>
<dbReference type="Pfam" id="PF00072">
    <property type="entry name" value="Response_reg"/>
    <property type="match status" value="1"/>
</dbReference>
<dbReference type="SUPFAM" id="SSF52172">
    <property type="entry name" value="CheY-like"/>
    <property type="match status" value="1"/>
</dbReference>
<sequence>MNSVSWMQSRLAGRPDSEHQQAFVRIVILTLVAGYLWFAIRPQGDVVREFQLSFAFLGVEFAIGLSIIIWMLVRPAPSNPRRLLGMMADYSLMGIGMYLLGEMLAPLYVLLMWVTIGNGLRYGPRWLYVAIAMASVTFLAVILSTPYWQQNPWVGWGLLAGLVAIPLYFSSLLKALTRATEEARAASAAKSRFVATMSHELRTPLNGIIGMAELLHTTPMSSEQQDSAKVILTSARALQLLVEDVLDISAIEAGKLQRHDSDFDLVELLDGIRVMLLPAVQAKQLDFTMKVPSDLPRNLHGDSAHLRQILVNLLSNAVKFTPAGSVQLEITVLSRDRDDLQLRFDVSDTGIGIPTEAQGRIFRMFEQADSGRDRRYGGSGLGTTIARALSELLGGHIELSSTEGIGSMFRVEVPMRVANAAIEVPKKVELGNVIAFDDPFLRHRARIQPKQIMVVDDQEANVLVVRRLLEKAGHHVRWAGHADAVLDALDTDRIDLVITDLHMPGVNGIELLKQARWLQAGRTKKTPFIVLTADATSEAEGESVQAGAHAVLYKPVVVAKLLEAIIAATGPTTSPTKADDGKIVRPVAISHDMVEDLRQMGLGEEFVRSFLQECIQDARRCMREIRRTAEAELWDECRDAHHALKGAAGNMGALQLSAQAEDGMRASNHDLRISWQRRLTSMEQGLAEAMTALAARQIILRSDDAKE</sequence>
<keyword evidence="9 14" id="KW-1133">Transmembrane helix</keyword>
<dbReference type="Proteomes" id="UP000241788">
    <property type="component" value="Unassembled WGS sequence"/>
</dbReference>
<dbReference type="CDD" id="cd17546">
    <property type="entry name" value="REC_hyHK_CKI1_RcsC-like"/>
    <property type="match status" value="1"/>
</dbReference>
<feature type="transmembrane region" description="Helical" evidence="14">
    <location>
        <begin position="93"/>
        <end position="114"/>
    </location>
</feature>
<evidence type="ECO:0000259" key="15">
    <source>
        <dbReference type="PROSITE" id="PS50109"/>
    </source>
</evidence>
<evidence type="ECO:0000256" key="3">
    <source>
        <dbReference type="ARBA" id="ARBA00012438"/>
    </source>
</evidence>
<dbReference type="Gene3D" id="1.10.287.130">
    <property type="match status" value="1"/>
</dbReference>
<feature type="transmembrane region" description="Helical" evidence="14">
    <location>
        <begin position="52"/>
        <end position="73"/>
    </location>
</feature>
<name>A0A1N6WGZ7_9GAMM</name>